<evidence type="ECO:0000313" key="3">
    <source>
        <dbReference type="Proteomes" id="UP000230423"/>
    </source>
</evidence>
<feature type="domain" description="AMP-dependent synthetase/ligase" evidence="1">
    <location>
        <begin position="73"/>
        <end position="135"/>
    </location>
</feature>
<protein>
    <recommendedName>
        <fullName evidence="1">AMP-dependent synthetase/ligase domain-containing protein</fullName>
    </recommendedName>
</protein>
<dbReference type="AlphaFoldDB" id="A0A2G9V7U7"/>
<sequence>MAISVDFSAGKSDAIDLVIGFSFRSSSKFSEEPISLEEAALSAHAMAQPSRKSYVHGCSQIPLLFETVGERLRSAVDQTPNKEFVIFKRENIRRTYYQLLKDAERLACGLIHLGVEKGDRVGIWGPNTYQWVTAQPTIHKT</sequence>
<dbReference type="Pfam" id="PF00501">
    <property type="entry name" value="AMP-binding"/>
    <property type="match status" value="1"/>
</dbReference>
<name>A0A2G9V7U7_TELCI</name>
<organism evidence="2 3">
    <name type="scientific">Teladorsagia circumcincta</name>
    <name type="common">Brown stomach worm</name>
    <name type="synonym">Ostertagia circumcincta</name>
    <dbReference type="NCBI Taxonomy" id="45464"/>
    <lineage>
        <taxon>Eukaryota</taxon>
        <taxon>Metazoa</taxon>
        <taxon>Ecdysozoa</taxon>
        <taxon>Nematoda</taxon>
        <taxon>Chromadorea</taxon>
        <taxon>Rhabditida</taxon>
        <taxon>Rhabditina</taxon>
        <taxon>Rhabditomorpha</taxon>
        <taxon>Strongyloidea</taxon>
        <taxon>Trichostrongylidae</taxon>
        <taxon>Teladorsagia</taxon>
    </lineage>
</organism>
<dbReference type="OrthoDB" id="1700726at2759"/>
<dbReference type="InterPro" id="IPR000873">
    <property type="entry name" value="AMP-dep_synth/lig_dom"/>
</dbReference>
<dbReference type="SUPFAM" id="SSF56801">
    <property type="entry name" value="Acetyl-CoA synthetase-like"/>
    <property type="match status" value="1"/>
</dbReference>
<proteinExistence type="predicted"/>
<dbReference type="Proteomes" id="UP000230423">
    <property type="component" value="Unassembled WGS sequence"/>
</dbReference>
<accession>A0A2G9V7U7</accession>
<gene>
    <name evidence="2" type="ORF">TELCIR_00019</name>
</gene>
<dbReference type="EMBL" id="KZ344985">
    <property type="protein sequence ID" value="PIO77840.1"/>
    <property type="molecule type" value="Genomic_DNA"/>
</dbReference>
<dbReference type="Gene3D" id="3.40.50.980">
    <property type="match status" value="1"/>
</dbReference>
<reference evidence="2 3" key="1">
    <citation type="submission" date="2015-09" db="EMBL/GenBank/DDBJ databases">
        <title>Draft genome of the parasitic nematode Teladorsagia circumcincta isolate WARC Sus (inbred).</title>
        <authorList>
            <person name="Mitreva M."/>
        </authorList>
    </citation>
    <scope>NUCLEOTIDE SEQUENCE [LARGE SCALE GENOMIC DNA]</scope>
    <source>
        <strain evidence="2 3">S</strain>
    </source>
</reference>
<evidence type="ECO:0000313" key="2">
    <source>
        <dbReference type="EMBL" id="PIO77840.1"/>
    </source>
</evidence>
<keyword evidence="3" id="KW-1185">Reference proteome</keyword>
<evidence type="ECO:0000259" key="1">
    <source>
        <dbReference type="Pfam" id="PF00501"/>
    </source>
</evidence>